<keyword evidence="3" id="KW-0479">Metal-binding</keyword>
<dbReference type="RefSeq" id="WP_221289211.1">
    <property type="nucleotide sequence ID" value="NZ_AP024597.1"/>
</dbReference>
<comment type="similarity">
    <text evidence="2">Belongs to the Nudix hydrolase family.</text>
</comment>
<dbReference type="Gene3D" id="3.90.79.10">
    <property type="entry name" value="Nucleoside Triphosphate Pyrophosphohydrolase"/>
    <property type="match status" value="1"/>
</dbReference>
<dbReference type="InterPro" id="IPR015797">
    <property type="entry name" value="NUDIX_hydrolase-like_dom_sf"/>
</dbReference>
<evidence type="ECO:0000256" key="1">
    <source>
        <dbReference type="ARBA" id="ARBA00001946"/>
    </source>
</evidence>
<organism evidence="7 8">
    <name type="scientific">Stygiolobus caldivivus</name>
    <dbReference type="NCBI Taxonomy" id="2824673"/>
    <lineage>
        <taxon>Archaea</taxon>
        <taxon>Thermoproteota</taxon>
        <taxon>Thermoprotei</taxon>
        <taxon>Sulfolobales</taxon>
        <taxon>Sulfolobaceae</taxon>
        <taxon>Stygiolobus</taxon>
    </lineage>
</organism>
<dbReference type="PANTHER" id="PTHR43758:SF2">
    <property type="entry name" value="OXIDIZED PURINE NUCLEOSIDE TRIPHOSPHATE HYDROLASE"/>
    <property type="match status" value="1"/>
</dbReference>
<dbReference type="KEGG" id="csty:KN1_04510"/>
<keyword evidence="5" id="KW-0460">Magnesium</keyword>
<name>A0A8D5U4J6_9CREN</name>
<evidence type="ECO:0000256" key="5">
    <source>
        <dbReference type="ARBA" id="ARBA00022842"/>
    </source>
</evidence>
<sequence length="150" mass="17355">MKETCLGIVRDGTFLLFIRKLRGLGKGLLTFPGGKVEEQESPEECVKRELWEEVKITALKLEKVAEILFRHGNDEEKMYVYVITDYTDIPTITAEALPMWLKEPIYEEMWADDKVWLPRVLAGQAVCCEFNFSQDWSEFHGGECRSCKLT</sequence>
<protein>
    <submittedName>
        <fullName evidence="7">7,8-dihydro-8-oxoguanine triphosphatase</fullName>
    </submittedName>
</protein>
<accession>A0A8D5U4J6</accession>
<dbReference type="CDD" id="cd03427">
    <property type="entry name" value="NUDIX_MTH1_Nudt1"/>
    <property type="match status" value="1"/>
</dbReference>
<gene>
    <name evidence="7" type="ORF">KN1_04510</name>
</gene>
<evidence type="ECO:0000313" key="8">
    <source>
        <dbReference type="Proteomes" id="UP000825123"/>
    </source>
</evidence>
<dbReference type="GO" id="GO:0008413">
    <property type="term" value="F:8-oxo-7,8-dihydroguanosine triphosphate pyrophosphatase activity"/>
    <property type="evidence" value="ECO:0007669"/>
    <property type="project" value="TreeGrafter"/>
</dbReference>
<dbReference type="GO" id="GO:0046872">
    <property type="term" value="F:metal ion binding"/>
    <property type="evidence" value="ECO:0007669"/>
    <property type="project" value="UniProtKB-KW"/>
</dbReference>
<evidence type="ECO:0000256" key="2">
    <source>
        <dbReference type="ARBA" id="ARBA00005582"/>
    </source>
</evidence>
<dbReference type="InterPro" id="IPR000086">
    <property type="entry name" value="NUDIX_hydrolase_dom"/>
</dbReference>
<comment type="cofactor">
    <cofactor evidence="1">
        <name>Mg(2+)</name>
        <dbReference type="ChEBI" id="CHEBI:18420"/>
    </cofactor>
</comment>
<dbReference type="Pfam" id="PF00293">
    <property type="entry name" value="NUDIX"/>
    <property type="match status" value="1"/>
</dbReference>
<dbReference type="PROSITE" id="PS51462">
    <property type="entry name" value="NUDIX"/>
    <property type="match status" value="1"/>
</dbReference>
<evidence type="ECO:0000259" key="6">
    <source>
        <dbReference type="PROSITE" id="PS51462"/>
    </source>
</evidence>
<evidence type="ECO:0000256" key="3">
    <source>
        <dbReference type="ARBA" id="ARBA00022723"/>
    </source>
</evidence>
<dbReference type="AlphaFoldDB" id="A0A8D5U4J6"/>
<dbReference type="GO" id="GO:0042262">
    <property type="term" value="P:DNA protection"/>
    <property type="evidence" value="ECO:0007669"/>
    <property type="project" value="TreeGrafter"/>
</dbReference>
<reference evidence="7 8" key="1">
    <citation type="submission" date="2021-04" db="EMBL/GenBank/DDBJ databases">
        <title>Complete genome sequence of Stygiolobus sp. KN-1.</title>
        <authorList>
            <person name="Nakamura K."/>
            <person name="Sakai H."/>
            <person name="Kurosawa N."/>
        </authorList>
    </citation>
    <scope>NUCLEOTIDE SEQUENCE [LARGE SCALE GENOMIC DNA]</scope>
    <source>
        <strain evidence="7 8">KN-1</strain>
    </source>
</reference>
<dbReference type="PANTHER" id="PTHR43758">
    <property type="entry name" value="7,8-DIHYDRO-8-OXOGUANINE TRIPHOSPHATASE"/>
    <property type="match status" value="1"/>
</dbReference>
<evidence type="ECO:0000256" key="4">
    <source>
        <dbReference type="ARBA" id="ARBA00022801"/>
    </source>
</evidence>
<keyword evidence="8" id="KW-1185">Reference proteome</keyword>
<proteinExistence type="inferred from homology"/>
<keyword evidence="4" id="KW-0378">Hydrolase</keyword>
<evidence type="ECO:0000313" key="7">
    <source>
        <dbReference type="EMBL" id="BCU69154.1"/>
    </source>
</evidence>
<dbReference type="SUPFAM" id="SSF55811">
    <property type="entry name" value="Nudix"/>
    <property type="match status" value="1"/>
</dbReference>
<dbReference type="GeneID" id="66162199"/>
<dbReference type="Proteomes" id="UP000825123">
    <property type="component" value="Chromosome"/>
</dbReference>
<dbReference type="GO" id="GO:0005737">
    <property type="term" value="C:cytoplasm"/>
    <property type="evidence" value="ECO:0007669"/>
    <property type="project" value="TreeGrafter"/>
</dbReference>
<feature type="domain" description="Nudix hydrolase" evidence="6">
    <location>
        <begin position="1"/>
        <end position="140"/>
    </location>
</feature>
<dbReference type="EMBL" id="AP024597">
    <property type="protein sequence ID" value="BCU69154.1"/>
    <property type="molecule type" value="Genomic_DNA"/>
</dbReference>